<dbReference type="EMBL" id="NJHN03000018">
    <property type="protein sequence ID" value="KAH9425345.1"/>
    <property type="molecule type" value="Genomic_DNA"/>
</dbReference>
<sequence length="75" mass="8903">MLMAEFLFHFPSIHPFIYSIEFFSFSLVRLIDSSFTLKIQQQQQQQNIIPRSKYVCTNENNNNKRAGQISIVEFE</sequence>
<proteinExistence type="predicted"/>
<reference evidence="1 2" key="1">
    <citation type="journal article" date="2018" name="J. Allergy Clin. Immunol.">
        <title>High-quality assembly of Dermatophagoides pteronyssinus genome and transcriptome reveals a wide range of novel allergens.</title>
        <authorList>
            <person name="Liu X.Y."/>
            <person name="Yang K.Y."/>
            <person name="Wang M.Q."/>
            <person name="Kwok J.S."/>
            <person name="Zeng X."/>
            <person name="Yang Z."/>
            <person name="Xiao X.J."/>
            <person name="Lau C.P."/>
            <person name="Li Y."/>
            <person name="Huang Z.M."/>
            <person name="Ba J.G."/>
            <person name="Yim A.K."/>
            <person name="Ouyang C.Y."/>
            <person name="Ngai S.M."/>
            <person name="Chan T.F."/>
            <person name="Leung E.L."/>
            <person name="Liu L."/>
            <person name="Liu Z.G."/>
            <person name="Tsui S.K."/>
        </authorList>
    </citation>
    <scope>NUCLEOTIDE SEQUENCE [LARGE SCALE GENOMIC DNA]</scope>
    <source>
        <strain evidence="1">Derp</strain>
    </source>
</reference>
<name>A0ABQ8JRV9_DERPT</name>
<comment type="caution">
    <text evidence="1">The sequence shown here is derived from an EMBL/GenBank/DDBJ whole genome shotgun (WGS) entry which is preliminary data.</text>
</comment>
<keyword evidence="2" id="KW-1185">Reference proteome</keyword>
<gene>
    <name evidence="1" type="ORF">DERP_005950</name>
</gene>
<accession>A0ABQ8JRV9</accession>
<evidence type="ECO:0000313" key="1">
    <source>
        <dbReference type="EMBL" id="KAH9425345.1"/>
    </source>
</evidence>
<protein>
    <submittedName>
        <fullName evidence="1">Uncharacterized protein</fullName>
    </submittedName>
</protein>
<dbReference type="Proteomes" id="UP000887458">
    <property type="component" value="Unassembled WGS sequence"/>
</dbReference>
<reference evidence="1 2" key="2">
    <citation type="journal article" date="2022" name="Mol. Biol. Evol.">
        <title>Comparative Genomics Reveals Insights into the Divergent Evolution of Astigmatic Mites and Household Pest Adaptations.</title>
        <authorList>
            <person name="Xiong Q."/>
            <person name="Wan A.T."/>
            <person name="Liu X."/>
            <person name="Fung C.S."/>
            <person name="Xiao X."/>
            <person name="Malainual N."/>
            <person name="Hou J."/>
            <person name="Wang L."/>
            <person name="Wang M."/>
            <person name="Yang K.Y."/>
            <person name="Cui Y."/>
            <person name="Leung E.L."/>
            <person name="Nong W."/>
            <person name="Shin S.K."/>
            <person name="Au S.W."/>
            <person name="Jeong K.Y."/>
            <person name="Chew F.T."/>
            <person name="Hui J.H."/>
            <person name="Leung T.F."/>
            <person name="Tungtrongchitr A."/>
            <person name="Zhong N."/>
            <person name="Liu Z."/>
            <person name="Tsui S.K."/>
        </authorList>
    </citation>
    <scope>NUCLEOTIDE SEQUENCE [LARGE SCALE GENOMIC DNA]</scope>
    <source>
        <strain evidence="1">Derp</strain>
    </source>
</reference>
<organism evidence="1 2">
    <name type="scientific">Dermatophagoides pteronyssinus</name>
    <name type="common">European house dust mite</name>
    <dbReference type="NCBI Taxonomy" id="6956"/>
    <lineage>
        <taxon>Eukaryota</taxon>
        <taxon>Metazoa</taxon>
        <taxon>Ecdysozoa</taxon>
        <taxon>Arthropoda</taxon>
        <taxon>Chelicerata</taxon>
        <taxon>Arachnida</taxon>
        <taxon>Acari</taxon>
        <taxon>Acariformes</taxon>
        <taxon>Sarcoptiformes</taxon>
        <taxon>Astigmata</taxon>
        <taxon>Psoroptidia</taxon>
        <taxon>Analgoidea</taxon>
        <taxon>Pyroglyphidae</taxon>
        <taxon>Dermatophagoidinae</taxon>
        <taxon>Dermatophagoides</taxon>
    </lineage>
</organism>
<evidence type="ECO:0000313" key="2">
    <source>
        <dbReference type="Proteomes" id="UP000887458"/>
    </source>
</evidence>